<dbReference type="EMBL" id="JAQMWT010000413">
    <property type="protein sequence ID" value="KAJ8601638.1"/>
    <property type="molecule type" value="Genomic_DNA"/>
</dbReference>
<organism evidence="1 2">
    <name type="scientific">Chrysophaeum taylorii</name>
    <dbReference type="NCBI Taxonomy" id="2483200"/>
    <lineage>
        <taxon>Eukaryota</taxon>
        <taxon>Sar</taxon>
        <taxon>Stramenopiles</taxon>
        <taxon>Ochrophyta</taxon>
        <taxon>Pelagophyceae</taxon>
        <taxon>Pelagomonadales</taxon>
        <taxon>Pelagomonadaceae</taxon>
        <taxon>Chrysophaeum</taxon>
    </lineage>
</organism>
<dbReference type="PANTHER" id="PTHR11362">
    <property type="entry name" value="PHOSPHATIDYLETHANOLAMINE-BINDING PROTEIN"/>
    <property type="match status" value="1"/>
</dbReference>
<dbReference type="SUPFAM" id="SSF49777">
    <property type="entry name" value="PEBP-like"/>
    <property type="match status" value="1"/>
</dbReference>
<dbReference type="InterPro" id="IPR008914">
    <property type="entry name" value="PEBP"/>
</dbReference>
<dbReference type="Pfam" id="PF01161">
    <property type="entry name" value="PBP"/>
    <property type="match status" value="1"/>
</dbReference>
<evidence type="ECO:0000313" key="1">
    <source>
        <dbReference type="EMBL" id="KAJ8601638.1"/>
    </source>
</evidence>
<evidence type="ECO:0000313" key="2">
    <source>
        <dbReference type="Proteomes" id="UP001230188"/>
    </source>
</evidence>
<reference evidence="1" key="1">
    <citation type="submission" date="2023-01" db="EMBL/GenBank/DDBJ databases">
        <title>Metagenome sequencing of chrysophaentin producing Chrysophaeum taylorii.</title>
        <authorList>
            <person name="Davison J."/>
            <person name="Bewley C."/>
        </authorList>
    </citation>
    <scope>NUCLEOTIDE SEQUENCE</scope>
    <source>
        <strain evidence="1">NIES-1699</strain>
    </source>
</reference>
<dbReference type="Gene3D" id="3.90.280.10">
    <property type="entry name" value="PEBP-like"/>
    <property type="match status" value="1"/>
</dbReference>
<sequence length="235" mass="25412">MIFFFFFFGVASAEDIYGCYAKFNLSVVYGKVVECGTVVPYSTAHYSNDPPNISFASASPGTYYTVAMVDPDAPSPEDPSYREVRHYLVANIDANALLAGDFSKADVLSAFVNPSPPNASGYHRYVQLAYEQPGELAFGGTLNASILNFNITAFADEYGLQGPVASNFFLTQYECSDAYTTCGGGPNAEAPIACCDDSFACFEQNSYYYQCLTACPVDWACNESTSLDDPDVAVI</sequence>
<comment type="caution">
    <text evidence="1">The sequence shown here is derived from an EMBL/GenBank/DDBJ whole genome shotgun (WGS) entry which is preliminary data.</text>
</comment>
<proteinExistence type="predicted"/>
<dbReference type="CDD" id="cd00866">
    <property type="entry name" value="PEBP_euk"/>
    <property type="match status" value="1"/>
</dbReference>
<dbReference type="PANTHER" id="PTHR11362:SF82">
    <property type="entry name" value="PHOSPHATIDYLETHANOLAMINE-BINDING PROTEIN 4"/>
    <property type="match status" value="1"/>
</dbReference>
<dbReference type="AlphaFoldDB" id="A0AAD7UBQ2"/>
<gene>
    <name evidence="1" type="ORF">CTAYLR_008920</name>
</gene>
<protein>
    <submittedName>
        <fullName evidence="1">Uncharacterized protein</fullName>
    </submittedName>
</protein>
<dbReference type="Proteomes" id="UP001230188">
    <property type="component" value="Unassembled WGS sequence"/>
</dbReference>
<dbReference type="InterPro" id="IPR035810">
    <property type="entry name" value="PEBP_euk"/>
</dbReference>
<accession>A0AAD7UBQ2</accession>
<dbReference type="InterPro" id="IPR036610">
    <property type="entry name" value="PEBP-like_sf"/>
</dbReference>
<name>A0AAD7UBQ2_9STRA</name>
<keyword evidence="2" id="KW-1185">Reference proteome</keyword>